<protein>
    <submittedName>
        <fullName evidence="1">Uncharacterized protein</fullName>
    </submittedName>
</protein>
<evidence type="ECO:0000313" key="1">
    <source>
        <dbReference type="EMBL" id="KAH3862720.1"/>
    </source>
</evidence>
<dbReference type="AlphaFoldDB" id="A0A9D4LR71"/>
<evidence type="ECO:0000313" key="2">
    <source>
        <dbReference type="Proteomes" id="UP000828390"/>
    </source>
</evidence>
<gene>
    <name evidence="1" type="ORF">DPMN_025694</name>
</gene>
<comment type="caution">
    <text evidence="1">The sequence shown here is derived from an EMBL/GenBank/DDBJ whole genome shotgun (WGS) entry which is preliminary data.</text>
</comment>
<sequence>MVIVNVRDSGIRVSYELTMFQCNKIRVLSQRGIQANYKNGVLFQRQTSSDNITFAHAHCRLDQGKAMWVTNASLSYS</sequence>
<name>A0A9D4LR71_DREPO</name>
<organism evidence="1 2">
    <name type="scientific">Dreissena polymorpha</name>
    <name type="common">Zebra mussel</name>
    <name type="synonym">Mytilus polymorpha</name>
    <dbReference type="NCBI Taxonomy" id="45954"/>
    <lineage>
        <taxon>Eukaryota</taxon>
        <taxon>Metazoa</taxon>
        <taxon>Spiralia</taxon>
        <taxon>Lophotrochozoa</taxon>
        <taxon>Mollusca</taxon>
        <taxon>Bivalvia</taxon>
        <taxon>Autobranchia</taxon>
        <taxon>Heteroconchia</taxon>
        <taxon>Euheterodonta</taxon>
        <taxon>Imparidentia</taxon>
        <taxon>Neoheterodontei</taxon>
        <taxon>Myida</taxon>
        <taxon>Dreissenoidea</taxon>
        <taxon>Dreissenidae</taxon>
        <taxon>Dreissena</taxon>
    </lineage>
</organism>
<proteinExistence type="predicted"/>
<reference evidence="1" key="1">
    <citation type="journal article" date="2019" name="bioRxiv">
        <title>The Genome of the Zebra Mussel, Dreissena polymorpha: A Resource for Invasive Species Research.</title>
        <authorList>
            <person name="McCartney M.A."/>
            <person name="Auch B."/>
            <person name="Kono T."/>
            <person name="Mallez S."/>
            <person name="Zhang Y."/>
            <person name="Obille A."/>
            <person name="Becker A."/>
            <person name="Abrahante J.E."/>
            <person name="Garbe J."/>
            <person name="Badalamenti J.P."/>
            <person name="Herman A."/>
            <person name="Mangelson H."/>
            <person name="Liachko I."/>
            <person name="Sullivan S."/>
            <person name="Sone E.D."/>
            <person name="Koren S."/>
            <person name="Silverstein K.A.T."/>
            <person name="Beckman K.B."/>
            <person name="Gohl D.M."/>
        </authorList>
    </citation>
    <scope>NUCLEOTIDE SEQUENCE</scope>
    <source>
        <strain evidence="1">Duluth1</strain>
        <tissue evidence="1">Whole animal</tissue>
    </source>
</reference>
<accession>A0A9D4LR71</accession>
<keyword evidence="2" id="KW-1185">Reference proteome</keyword>
<reference evidence="1" key="2">
    <citation type="submission" date="2020-11" db="EMBL/GenBank/DDBJ databases">
        <authorList>
            <person name="McCartney M.A."/>
            <person name="Auch B."/>
            <person name="Kono T."/>
            <person name="Mallez S."/>
            <person name="Becker A."/>
            <person name="Gohl D.M."/>
            <person name="Silverstein K.A.T."/>
            <person name="Koren S."/>
            <person name="Bechman K.B."/>
            <person name="Herman A."/>
            <person name="Abrahante J.E."/>
            <person name="Garbe J."/>
        </authorList>
    </citation>
    <scope>NUCLEOTIDE SEQUENCE</scope>
    <source>
        <strain evidence="1">Duluth1</strain>
        <tissue evidence="1">Whole animal</tissue>
    </source>
</reference>
<dbReference type="EMBL" id="JAIWYP010000002">
    <property type="protein sequence ID" value="KAH3862720.1"/>
    <property type="molecule type" value="Genomic_DNA"/>
</dbReference>
<dbReference type="Proteomes" id="UP000828390">
    <property type="component" value="Unassembled WGS sequence"/>
</dbReference>